<dbReference type="eggNOG" id="COG0438">
    <property type="taxonomic scope" value="Bacteria"/>
</dbReference>
<dbReference type="EMBL" id="ASWA01000003">
    <property type="protein sequence ID" value="EOT67490.1"/>
    <property type="molecule type" value="Genomic_DNA"/>
</dbReference>
<dbReference type="PANTHER" id="PTHR12526:SF630">
    <property type="entry name" value="GLYCOSYLTRANSFERASE"/>
    <property type="match status" value="1"/>
</dbReference>
<dbReference type="AlphaFoldDB" id="R2NX92"/>
<dbReference type="Pfam" id="PF00534">
    <property type="entry name" value="Glycos_transf_1"/>
    <property type="match status" value="1"/>
</dbReference>
<evidence type="ECO:0000313" key="5">
    <source>
        <dbReference type="Proteomes" id="UP000013783"/>
    </source>
</evidence>
<dbReference type="Proteomes" id="UP000013783">
    <property type="component" value="Unassembled WGS sequence"/>
</dbReference>
<dbReference type="PATRIC" id="fig|1158601.3.peg.2630"/>
<dbReference type="EMBL" id="AJAK01000019">
    <property type="protein sequence ID" value="EOH75663.1"/>
    <property type="molecule type" value="Genomic_DNA"/>
</dbReference>
<feature type="domain" description="Glycosyl transferase family 1" evidence="1">
    <location>
        <begin position="165"/>
        <end position="322"/>
    </location>
</feature>
<dbReference type="Gene3D" id="3.40.50.2000">
    <property type="entry name" value="Glycogen Phosphorylase B"/>
    <property type="match status" value="2"/>
</dbReference>
<dbReference type="SUPFAM" id="SSF53756">
    <property type="entry name" value="UDP-Glycosyltransferase/glycogen phosphorylase"/>
    <property type="match status" value="1"/>
</dbReference>
<keyword evidence="6" id="KW-1185">Reference proteome</keyword>
<dbReference type="CDD" id="cd03801">
    <property type="entry name" value="GT4_PimA-like"/>
    <property type="match status" value="1"/>
</dbReference>
<protein>
    <recommendedName>
        <fullName evidence="7">Glycosyl transferase family 1 domain-containing protein</fullName>
    </recommendedName>
</protein>
<proteinExistence type="predicted"/>
<gene>
    <name evidence="4" type="ORF">I585_03011</name>
    <name evidence="3" type="ORF">UAI_02672</name>
</gene>
<dbReference type="InterPro" id="IPR028098">
    <property type="entry name" value="Glyco_trans_4-like_N"/>
</dbReference>
<name>R2NX92_9ENTE</name>
<dbReference type="Proteomes" id="UP000014148">
    <property type="component" value="Unassembled WGS sequence"/>
</dbReference>
<organism evidence="3 5">
    <name type="scientific">Enterococcus malodoratus ATCC 43197</name>
    <dbReference type="NCBI Taxonomy" id="1158601"/>
    <lineage>
        <taxon>Bacteria</taxon>
        <taxon>Bacillati</taxon>
        <taxon>Bacillota</taxon>
        <taxon>Bacilli</taxon>
        <taxon>Lactobacillales</taxon>
        <taxon>Enterococcaceae</taxon>
        <taxon>Enterococcus</taxon>
    </lineage>
</organism>
<reference evidence="3 5" key="1">
    <citation type="submission" date="2013-02" db="EMBL/GenBank/DDBJ databases">
        <title>The Genome Sequence of Enterococcus malodoratus ATCC_43197.</title>
        <authorList>
            <consortium name="The Broad Institute Genome Sequencing Platform"/>
            <consortium name="The Broad Institute Genome Sequencing Center for Infectious Disease"/>
            <person name="Earl A.M."/>
            <person name="Gilmore M.S."/>
            <person name="Lebreton F."/>
            <person name="Walker B."/>
            <person name="Young S.K."/>
            <person name="Zeng Q."/>
            <person name="Gargeya S."/>
            <person name="Fitzgerald M."/>
            <person name="Haas B."/>
            <person name="Abouelleil A."/>
            <person name="Alvarado L."/>
            <person name="Arachchi H.M."/>
            <person name="Berlin A.M."/>
            <person name="Chapman S.B."/>
            <person name="Dewar J."/>
            <person name="Goldberg J."/>
            <person name="Griggs A."/>
            <person name="Gujja S."/>
            <person name="Hansen M."/>
            <person name="Howarth C."/>
            <person name="Imamovic A."/>
            <person name="Larimer J."/>
            <person name="McCowan C."/>
            <person name="Murphy C."/>
            <person name="Neiman D."/>
            <person name="Pearson M."/>
            <person name="Priest M."/>
            <person name="Roberts A."/>
            <person name="Saif S."/>
            <person name="Shea T."/>
            <person name="Sisk P."/>
            <person name="Sykes S."/>
            <person name="Wortman J."/>
            <person name="Nusbaum C."/>
            <person name="Birren B."/>
        </authorList>
    </citation>
    <scope>NUCLEOTIDE SEQUENCE [LARGE SCALE GENOMIC DNA]</scope>
    <source>
        <strain evidence="3 5">ATCC 43197</strain>
    </source>
</reference>
<dbReference type="OrthoDB" id="9806653at2"/>
<feature type="domain" description="Glycosyltransferase subfamily 4-like N-terminal" evidence="2">
    <location>
        <begin position="49"/>
        <end position="156"/>
    </location>
</feature>
<accession>R2NX92</accession>
<dbReference type="Pfam" id="PF13439">
    <property type="entry name" value="Glyco_transf_4"/>
    <property type="match status" value="1"/>
</dbReference>
<comment type="caution">
    <text evidence="3">The sequence shown here is derived from an EMBL/GenBank/DDBJ whole genome shotgun (WGS) entry which is preliminary data.</text>
</comment>
<reference evidence="4 6" key="2">
    <citation type="submission" date="2013-03" db="EMBL/GenBank/DDBJ databases">
        <title>The Genome Sequence of Enterococcus malodoratus ATCC_43197 (PacBio/Illumina hybrid assembly).</title>
        <authorList>
            <consortium name="The Broad Institute Genomics Platform"/>
            <consortium name="The Broad Institute Genome Sequencing Center for Infectious Disease"/>
            <person name="Earl A."/>
            <person name="Russ C."/>
            <person name="Gilmore M."/>
            <person name="Surin D."/>
            <person name="Walker B."/>
            <person name="Young S."/>
            <person name="Zeng Q."/>
            <person name="Gargeya S."/>
            <person name="Fitzgerald M."/>
            <person name="Haas B."/>
            <person name="Abouelleil A."/>
            <person name="Allen A.W."/>
            <person name="Alvarado L."/>
            <person name="Arachchi H.M."/>
            <person name="Berlin A.M."/>
            <person name="Chapman S.B."/>
            <person name="Gainer-Dewar J."/>
            <person name="Goldberg J."/>
            <person name="Griggs A."/>
            <person name="Gujja S."/>
            <person name="Hansen M."/>
            <person name="Howarth C."/>
            <person name="Imamovic A."/>
            <person name="Ireland A."/>
            <person name="Larimer J."/>
            <person name="McCowan C."/>
            <person name="Murphy C."/>
            <person name="Pearson M."/>
            <person name="Poon T.W."/>
            <person name="Priest M."/>
            <person name="Roberts A."/>
            <person name="Saif S."/>
            <person name="Shea T."/>
            <person name="Sisk P."/>
            <person name="Sykes S."/>
            <person name="Wortman J."/>
            <person name="Nusbaum C."/>
            <person name="Birren B."/>
        </authorList>
    </citation>
    <scope>NUCLEOTIDE SEQUENCE [LARGE SCALE GENOMIC DNA]</scope>
    <source>
        <strain evidence="4 6">ATCC 43197</strain>
    </source>
</reference>
<sequence length="345" mass="39752">MTKVLMVGPESSGKGGISTVIRNFIHYFPQNQDWQMQYIFSWKEQSKLRYAMRAFRRVLIDTREQEETIVHFHVSQDASFYRKALLLKATKKGTKTIFHMHAPNFDQFYEQSSVSKRRYIRRILNKVDLIVALGEEWAEYYQKLTRTKVIVINNAVFVPQKNCYNTQSTNVLTFGRICERKGSQDILTLAKRIQNDLPDIRFHLYGDTDETTPKIIGKMKQLGCNNVEIHGWTTNQEELLTDCSLHLLPSYHEGIPMAILETMASGIPNLATDVGGVGQVVNDQKNGFLVTPGDIDQMEEAIRSFFVSDEKRQQFSTNAKKMIEDQFSITAYLQAWEHVYESLSG</sequence>
<evidence type="ECO:0000259" key="2">
    <source>
        <dbReference type="Pfam" id="PF13439"/>
    </source>
</evidence>
<dbReference type="GO" id="GO:0016757">
    <property type="term" value="F:glycosyltransferase activity"/>
    <property type="evidence" value="ECO:0007669"/>
    <property type="project" value="InterPro"/>
</dbReference>
<evidence type="ECO:0000313" key="6">
    <source>
        <dbReference type="Proteomes" id="UP000014148"/>
    </source>
</evidence>
<dbReference type="RefSeq" id="WP_010741473.1">
    <property type="nucleotide sequence ID" value="NZ_KB946251.1"/>
</dbReference>
<evidence type="ECO:0008006" key="7">
    <source>
        <dbReference type="Google" id="ProtNLM"/>
    </source>
</evidence>
<evidence type="ECO:0000259" key="1">
    <source>
        <dbReference type="Pfam" id="PF00534"/>
    </source>
</evidence>
<dbReference type="STRING" id="71451.RV07_GL001320"/>
<evidence type="ECO:0000313" key="4">
    <source>
        <dbReference type="EMBL" id="EOT67490.1"/>
    </source>
</evidence>
<dbReference type="PANTHER" id="PTHR12526">
    <property type="entry name" value="GLYCOSYLTRANSFERASE"/>
    <property type="match status" value="1"/>
</dbReference>
<evidence type="ECO:0000313" key="3">
    <source>
        <dbReference type="EMBL" id="EOH75663.1"/>
    </source>
</evidence>
<dbReference type="InterPro" id="IPR001296">
    <property type="entry name" value="Glyco_trans_1"/>
</dbReference>